<evidence type="ECO:0008006" key="17">
    <source>
        <dbReference type="Google" id="ProtNLM"/>
    </source>
</evidence>
<dbReference type="PROSITE" id="PS50929">
    <property type="entry name" value="ABC_TM1F"/>
    <property type="match status" value="2"/>
</dbReference>
<evidence type="ECO:0000256" key="5">
    <source>
        <dbReference type="ARBA" id="ARBA00022737"/>
    </source>
</evidence>
<evidence type="ECO:0000256" key="1">
    <source>
        <dbReference type="ARBA" id="ARBA00004141"/>
    </source>
</evidence>
<feature type="domain" description="ABC transmembrane type-1" evidence="14">
    <location>
        <begin position="58"/>
        <end position="359"/>
    </location>
</feature>
<keyword evidence="10 12" id="KW-0472">Membrane</keyword>
<protein>
    <recommendedName>
        <fullName evidence="17">Bile salt export pump</fullName>
    </recommendedName>
</protein>
<feature type="domain" description="ABC transporter" evidence="13">
    <location>
        <begin position="394"/>
        <end position="630"/>
    </location>
</feature>
<dbReference type="InterPro" id="IPR003593">
    <property type="entry name" value="AAA+_ATPase"/>
</dbReference>
<comment type="similarity">
    <text evidence="2">Belongs to the ABC transporter superfamily. ABCB family. Multidrug resistance exporter (TC 3.A.1.201) subfamily.</text>
</comment>
<keyword evidence="3" id="KW-0813">Transport</keyword>
<dbReference type="GO" id="GO:0005524">
    <property type="term" value="F:ATP binding"/>
    <property type="evidence" value="ECO:0007669"/>
    <property type="project" value="UniProtKB-KW"/>
</dbReference>
<sequence>MERRDDNYLSVETPKGETSRLHIDAAGAAEENAETTGLASYTELFQFADTTDRILMGIGTLAAMATGVSMPIQNILLGDVVKAFYPTRGGENDIGPDFQRNINRILYQFLIVAVAILISGFLQIACWSIAASRQSKRLRHAYASAILRQEIGWFDVNDPMQLATRVADTTLLVQEGTGRKIGDGLYYLSMGLGSVIVGFIHGWELTLLLLAFTPLIGLSTFYMTKAITAAVQGGVDAYAEAGGIAEESLSNIKTVHMFNAMGAMADKCMTALLRTELAGVKKGLAVGVGTGMMFFTMMCAYAAGMYYGTVRIIHDQLGDQACTGSKCYDGGRVIIVFFCIVDGAMALGQAGPSIQALTTARSAAYGIFQLIYRQSHIDSSSTEETTLNHVEGHITLENVRFAYPSRPHIEVAAGYSLSIPAGQKIALVGSSGCGKSTIVSLLERFYDPLEGRVTLDGHDLKDLNVKWLRDQIGLVGQEPCLFSDTIADNIRRGLPGATNEEVYAAAKQANAYDFIMGFPMGFDTAVGDRGAQLSGGQKQRIAIARAIIKNPAVLLLDEATSALDTESEHVVQASLDRLLASRQRTTVIIAHRLSTIRGRIVVLNRGHALVEAQTRGNDDDDENEAIVVKSGVLRAVSTALSKEKEASATESDTTEDVSAPDVPLSRVWGLSRPDLTHLILGGIGAVFHGGLYPIWGVLLTKFMVIFFRLDLGSHWMRVEALKWSLGFIGFGAALLVALTLQHHQFAVVCERLTMRVRGSSFRAVLRQDIGWFDDPKNSSGALTTRLATDSGAIRSMTAETLNVVLLYVSTLSITFAISFYYSWRMTLMDEEEHQRWRRHGGALLNEAINAIRTFVSFNLKGPTTSAYFESLQASSSADRKAGIGGGIAYSVSQSSMIFAFAGVFYHGGWLMTHRLLDFQSLFMVLNSVFFCTLGIGTGAQGLGDVLKARKAVKSIFAIIDRQPPIDSMDDSGIKLDHVKGDVELRGLDFCYPSRPDSKIYSNYNLKIKSGQTVALVGGSGSGKSTAINLIERFYDPNAGAVYLDGVDLKSINVQSLRNHISIVSQEPVLFVGTIGENIATGKPGATQAEIEDAAKKANAHDFIMQFPDGYNTSVGDRGVQVSGGQKQRIAIARAIIRDPEILLLDEATILFVGTIGENIATGKPGATQAEIEDAAKKANAHDFIMQFPDGYNTSVGDRGVQVSGGQKQRIAIARAIIRDPEILLLDEATSALDNEIERIVQASLDALLQIKSRTTIIVAHRLSTIRNADVIAVTDGGRIAELGTHNELIAIPNGIYANLVARQIQ</sequence>
<dbReference type="InterPro" id="IPR017871">
    <property type="entry name" value="ABC_transporter-like_CS"/>
</dbReference>
<dbReference type="SUPFAM" id="SSF90123">
    <property type="entry name" value="ABC transporter transmembrane region"/>
    <property type="match status" value="2"/>
</dbReference>
<feature type="domain" description="ABC transmembrane type-1" evidence="14">
    <location>
        <begin position="679"/>
        <end position="947"/>
    </location>
</feature>
<dbReference type="PANTHER" id="PTHR43394">
    <property type="entry name" value="ATP-DEPENDENT PERMEASE MDL1, MITOCHONDRIAL"/>
    <property type="match status" value="1"/>
</dbReference>
<name>A0A6G0WGS5_9STRA</name>
<dbReference type="PROSITE" id="PS50893">
    <property type="entry name" value="ABC_TRANSPORTER_2"/>
    <property type="match status" value="2"/>
</dbReference>
<dbReference type="VEuPathDB" id="FungiDB:AeMF1_018498"/>
<feature type="transmembrane region" description="Helical" evidence="12">
    <location>
        <begin position="105"/>
        <end position="130"/>
    </location>
</feature>
<dbReference type="PROSITE" id="PS00211">
    <property type="entry name" value="ABC_TRANSPORTER_1"/>
    <property type="match status" value="3"/>
</dbReference>
<dbReference type="GO" id="GO:0005743">
    <property type="term" value="C:mitochondrial inner membrane"/>
    <property type="evidence" value="ECO:0007669"/>
    <property type="project" value="TreeGrafter"/>
</dbReference>
<comment type="subcellular location">
    <subcellularLocation>
        <location evidence="1">Membrane</location>
        <topology evidence="1">Multi-pass membrane protein</topology>
    </subcellularLocation>
</comment>
<evidence type="ECO:0000256" key="8">
    <source>
        <dbReference type="ARBA" id="ARBA00022967"/>
    </source>
</evidence>
<keyword evidence="4 12" id="KW-0812">Transmembrane</keyword>
<dbReference type="GO" id="GO:0016887">
    <property type="term" value="F:ATP hydrolysis activity"/>
    <property type="evidence" value="ECO:0007669"/>
    <property type="project" value="InterPro"/>
</dbReference>
<dbReference type="InterPro" id="IPR036640">
    <property type="entry name" value="ABC1_TM_sf"/>
</dbReference>
<comment type="caution">
    <text evidence="15">The sequence shown here is derived from an EMBL/GenBank/DDBJ whole genome shotgun (WGS) entry which is preliminary data.</text>
</comment>
<evidence type="ECO:0000256" key="3">
    <source>
        <dbReference type="ARBA" id="ARBA00022448"/>
    </source>
</evidence>
<feature type="transmembrane region" description="Helical" evidence="12">
    <location>
        <begin position="678"/>
        <end position="699"/>
    </location>
</feature>
<feature type="transmembrane region" description="Helical" evidence="12">
    <location>
        <begin position="804"/>
        <end position="823"/>
    </location>
</feature>
<evidence type="ECO:0000256" key="12">
    <source>
        <dbReference type="SAM" id="Phobius"/>
    </source>
</evidence>
<keyword evidence="16" id="KW-1185">Reference proteome</keyword>
<dbReference type="InterPro" id="IPR003439">
    <property type="entry name" value="ABC_transporter-like_ATP-bd"/>
</dbReference>
<reference evidence="15 16" key="1">
    <citation type="submission" date="2019-07" db="EMBL/GenBank/DDBJ databases">
        <title>Genomics analysis of Aphanomyces spp. identifies a new class of oomycete effector associated with host adaptation.</title>
        <authorList>
            <person name="Gaulin E."/>
        </authorList>
    </citation>
    <scope>NUCLEOTIDE SEQUENCE [LARGE SCALE GENOMIC DNA]</scope>
    <source>
        <strain evidence="15 16">ATCC 201684</strain>
    </source>
</reference>
<feature type="transmembrane region" description="Helical" evidence="12">
    <location>
        <begin position="184"/>
        <end position="201"/>
    </location>
</feature>
<dbReference type="Proteomes" id="UP000481153">
    <property type="component" value="Unassembled WGS sequence"/>
</dbReference>
<keyword evidence="8" id="KW-1278">Translocase</keyword>
<evidence type="ECO:0000256" key="10">
    <source>
        <dbReference type="ARBA" id="ARBA00023136"/>
    </source>
</evidence>
<proteinExistence type="inferred from homology"/>
<dbReference type="CDD" id="cd18577">
    <property type="entry name" value="ABC_6TM_Pgp_ABCB1_D1_like"/>
    <property type="match status" value="1"/>
</dbReference>
<dbReference type="SMART" id="SM00382">
    <property type="entry name" value="AAA"/>
    <property type="match status" value="2"/>
</dbReference>
<accession>A0A6G0WGS5</accession>
<evidence type="ECO:0000259" key="13">
    <source>
        <dbReference type="PROSITE" id="PS50893"/>
    </source>
</evidence>
<keyword evidence="6" id="KW-0547">Nucleotide-binding</keyword>
<dbReference type="CDD" id="cd03249">
    <property type="entry name" value="ABC_MTABC3_MDL1_MDL2"/>
    <property type="match status" value="1"/>
</dbReference>
<dbReference type="InterPro" id="IPR011527">
    <property type="entry name" value="ABC1_TM_dom"/>
</dbReference>
<dbReference type="FunFam" id="3.40.50.300:FF:000604">
    <property type="entry name" value="ABC transporter B family member 28"/>
    <property type="match status" value="1"/>
</dbReference>
<dbReference type="VEuPathDB" id="FungiDB:AeMF1_008161"/>
<dbReference type="Gene3D" id="1.20.1560.10">
    <property type="entry name" value="ABC transporter type 1, transmembrane domain"/>
    <property type="match status" value="2"/>
</dbReference>
<dbReference type="Pfam" id="PF00664">
    <property type="entry name" value="ABC_membrane"/>
    <property type="match status" value="3"/>
</dbReference>
<dbReference type="InterPro" id="IPR039421">
    <property type="entry name" value="Type_1_exporter"/>
</dbReference>
<feature type="domain" description="ABC transporter" evidence="13">
    <location>
        <begin position="984"/>
        <end position="1301"/>
    </location>
</feature>
<evidence type="ECO:0000256" key="11">
    <source>
        <dbReference type="ARBA" id="ARBA00023180"/>
    </source>
</evidence>
<feature type="transmembrane region" description="Helical" evidence="12">
    <location>
        <begin position="918"/>
        <end position="939"/>
    </location>
</feature>
<evidence type="ECO:0000256" key="4">
    <source>
        <dbReference type="ARBA" id="ARBA00022692"/>
    </source>
</evidence>
<dbReference type="Pfam" id="PF00005">
    <property type="entry name" value="ABC_tran"/>
    <property type="match status" value="3"/>
</dbReference>
<dbReference type="PANTHER" id="PTHR43394:SF27">
    <property type="entry name" value="ATP-DEPENDENT TRANSLOCASE ABCB1-LIKE"/>
    <property type="match status" value="1"/>
</dbReference>
<evidence type="ECO:0000259" key="14">
    <source>
        <dbReference type="PROSITE" id="PS50929"/>
    </source>
</evidence>
<keyword evidence="5" id="KW-0677">Repeat</keyword>
<feature type="transmembrane region" description="Helical" evidence="12">
    <location>
        <begin position="54"/>
        <end position="72"/>
    </location>
</feature>
<evidence type="ECO:0000256" key="9">
    <source>
        <dbReference type="ARBA" id="ARBA00022989"/>
    </source>
</evidence>
<evidence type="ECO:0000256" key="6">
    <source>
        <dbReference type="ARBA" id="ARBA00022741"/>
    </source>
</evidence>
<dbReference type="Gene3D" id="3.40.50.300">
    <property type="entry name" value="P-loop containing nucleotide triphosphate hydrolases"/>
    <property type="match status" value="3"/>
</dbReference>
<evidence type="ECO:0000313" key="15">
    <source>
        <dbReference type="EMBL" id="KAF0726348.1"/>
    </source>
</evidence>
<evidence type="ECO:0000313" key="16">
    <source>
        <dbReference type="Proteomes" id="UP000481153"/>
    </source>
</evidence>
<keyword evidence="11" id="KW-0325">Glycoprotein</keyword>
<dbReference type="CDD" id="cd18578">
    <property type="entry name" value="ABC_6TM_Pgp_ABCB1_D2_like"/>
    <property type="match status" value="1"/>
</dbReference>
<keyword evidence="7" id="KW-0067">ATP-binding</keyword>
<feature type="transmembrane region" description="Helical" evidence="12">
    <location>
        <begin position="886"/>
        <end position="906"/>
    </location>
</feature>
<gene>
    <name evidence="15" type="ORF">Ae201684_015370</name>
</gene>
<feature type="transmembrane region" description="Helical" evidence="12">
    <location>
        <begin position="207"/>
        <end position="224"/>
    </location>
</feature>
<feature type="transmembrane region" description="Helical" evidence="12">
    <location>
        <begin position="284"/>
        <end position="307"/>
    </location>
</feature>
<dbReference type="InterPro" id="IPR027417">
    <property type="entry name" value="P-loop_NTPase"/>
</dbReference>
<evidence type="ECO:0000256" key="2">
    <source>
        <dbReference type="ARBA" id="ARBA00007577"/>
    </source>
</evidence>
<dbReference type="GO" id="GO:0090374">
    <property type="term" value="P:oligopeptide export from mitochondrion"/>
    <property type="evidence" value="ECO:0007669"/>
    <property type="project" value="TreeGrafter"/>
</dbReference>
<organism evidence="15 16">
    <name type="scientific">Aphanomyces euteiches</name>
    <dbReference type="NCBI Taxonomy" id="100861"/>
    <lineage>
        <taxon>Eukaryota</taxon>
        <taxon>Sar</taxon>
        <taxon>Stramenopiles</taxon>
        <taxon>Oomycota</taxon>
        <taxon>Saprolegniomycetes</taxon>
        <taxon>Saprolegniales</taxon>
        <taxon>Verrucalvaceae</taxon>
        <taxon>Aphanomyces</taxon>
    </lineage>
</organism>
<keyword evidence="9 12" id="KW-1133">Transmembrane helix</keyword>
<dbReference type="EMBL" id="VJMJ01000218">
    <property type="protein sequence ID" value="KAF0726348.1"/>
    <property type="molecule type" value="Genomic_DNA"/>
</dbReference>
<dbReference type="FunFam" id="3.40.50.300:FF:000479">
    <property type="entry name" value="Multidrug resistance protein 1A"/>
    <property type="match status" value="1"/>
</dbReference>
<dbReference type="GO" id="GO:0015421">
    <property type="term" value="F:ABC-type oligopeptide transporter activity"/>
    <property type="evidence" value="ECO:0007669"/>
    <property type="project" value="TreeGrafter"/>
</dbReference>
<evidence type="ECO:0000256" key="7">
    <source>
        <dbReference type="ARBA" id="ARBA00022840"/>
    </source>
</evidence>
<dbReference type="SUPFAM" id="SSF52540">
    <property type="entry name" value="P-loop containing nucleoside triphosphate hydrolases"/>
    <property type="match status" value="3"/>
</dbReference>